<dbReference type="PROSITE" id="PS52004">
    <property type="entry name" value="KS3_2"/>
    <property type="match status" value="1"/>
</dbReference>
<dbReference type="InterPro" id="IPR014030">
    <property type="entry name" value="Ketoacyl_synth_N"/>
</dbReference>
<dbReference type="GO" id="GO:0006633">
    <property type="term" value="P:fatty acid biosynthetic process"/>
    <property type="evidence" value="ECO:0007669"/>
    <property type="project" value="TreeGrafter"/>
</dbReference>
<dbReference type="SUPFAM" id="SSF53901">
    <property type="entry name" value="Thiolase-like"/>
    <property type="match status" value="1"/>
</dbReference>
<reference evidence="5" key="1">
    <citation type="journal article" date="2019" name="Mol. Biol. Evol.">
        <title>Blast fungal genomes show frequent chromosomal changes, gene gains and losses, and effector gene turnover.</title>
        <authorList>
            <person name="Gomez Luciano L.B."/>
            <person name="Jason Tsai I."/>
            <person name="Chuma I."/>
            <person name="Tosa Y."/>
            <person name="Chen Y.H."/>
            <person name="Li J.Y."/>
            <person name="Li M.Y."/>
            <person name="Jade Lu M.Y."/>
            <person name="Nakayashiki H."/>
            <person name="Li W.H."/>
        </authorList>
    </citation>
    <scope>NUCLEOTIDE SEQUENCE</scope>
    <source>
        <strain evidence="5">NI907</strain>
    </source>
</reference>
<dbReference type="Pfam" id="PF16197">
    <property type="entry name" value="KAsynt_C_assoc"/>
    <property type="match status" value="1"/>
</dbReference>
<organism evidence="4 5">
    <name type="scientific">Pyricularia grisea</name>
    <name type="common">Crabgrass-specific blast fungus</name>
    <name type="synonym">Magnaporthe grisea</name>
    <dbReference type="NCBI Taxonomy" id="148305"/>
    <lineage>
        <taxon>Eukaryota</taxon>
        <taxon>Fungi</taxon>
        <taxon>Dikarya</taxon>
        <taxon>Ascomycota</taxon>
        <taxon>Pezizomycotina</taxon>
        <taxon>Sordariomycetes</taxon>
        <taxon>Sordariomycetidae</taxon>
        <taxon>Magnaporthales</taxon>
        <taxon>Pyriculariaceae</taxon>
        <taxon>Pyricularia</taxon>
    </lineage>
</organism>
<dbReference type="PANTHER" id="PTHR43775:SF29">
    <property type="entry name" value="ASPERFURANONE POLYKETIDE SYNTHASE AFOG-RELATED"/>
    <property type="match status" value="1"/>
</dbReference>
<dbReference type="Pfam" id="PF00109">
    <property type="entry name" value="ketoacyl-synt"/>
    <property type="match status" value="1"/>
</dbReference>
<name>A0A6P8BLY2_PYRGI</name>
<accession>A0A6P8BLY2</accession>
<dbReference type="InterPro" id="IPR016039">
    <property type="entry name" value="Thiolase-like"/>
</dbReference>
<keyword evidence="2" id="KW-0597">Phosphoprotein</keyword>
<evidence type="ECO:0000256" key="2">
    <source>
        <dbReference type="ARBA" id="ARBA00022553"/>
    </source>
</evidence>
<gene>
    <name evidence="5" type="ORF">PgNI_02617</name>
</gene>
<reference evidence="5" key="3">
    <citation type="submission" date="2025-08" db="UniProtKB">
        <authorList>
            <consortium name="RefSeq"/>
        </authorList>
    </citation>
    <scope>IDENTIFICATION</scope>
    <source>
        <strain evidence="5">NI907</strain>
    </source>
</reference>
<dbReference type="AlphaFoldDB" id="A0A6P8BLY2"/>
<sequence>MAVAGGIGLTLTPNGNIQLANLTFLNPDGHSRSFSDDAGGYGRGEGASILILKRLDKALREGDPIRAGTGTPAGDPLKAGAIYRTIGSSATKSRKLLIGSFLFKTNSKIRSANILNRGLKIRYLEAAAGVAGIIKGILRMENGLIPPNIYFNKPNPAILWKEWNMKVPSKLTPWPVCKTKRMSVSGFGMGGTNGHIVLESFNPNNWTDILPANGVSRVDPSSKKRLFVFSSHDQAGFKRIAEKLVGHLDGFGPAASSPGFLANISYTLATAKSGLT</sequence>
<evidence type="ECO:0000256" key="1">
    <source>
        <dbReference type="ARBA" id="ARBA00022450"/>
    </source>
</evidence>
<dbReference type="GO" id="GO:0004312">
    <property type="term" value="F:fatty acid synthase activity"/>
    <property type="evidence" value="ECO:0007669"/>
    <property type="project" value="TreeGrafter"/>
</dbReference>
<dbReference type="GeneID" id="41957589"/>
<evidence type="ECO:0000313" key="4">
    <source>
        <dbReference type="Proteomes" id="UP000515153"/>
    </source>
</evidence>
<dbReference type="PANTHER" id="PTHR43775">
    <property type="entry name" value="FATTY ACID SYNTHASE"/>
    <property type="match status" value="1"/>
</dbReference>
<dbReference type="Gene3D" id="3.40.47.10">
    <property type="match status" value="2"/>
</dbReference>
<feature type="domain" description="Ketosynthase family 3 (KS3)" evidence="3">
    <location>
        <begin position="1"/>
        <end position="200"/>
    </location>
</feature>
<keyword evidence="4" id="KW-1185">Reference proteome</keyword>
<dbReference type="InterPro" id="IPR032821">
    <property type="entry name" value="PKS_assoc"/>
</dbReference>
<dbReference type="InterPro" id="IPR050091">
    <property type="entry name" value="PKS_NRPS_Biosynth_Enz"/>
</dbReference>
<evidence type="ECO:0000259" key="3">
    <source>
        <dbReference type="PROSITE" id="PS52004"/>
    </source>
</evidence>
<dbReference type="GO" id="GO:0044550">
    <property type="term" value="P:secondary metabolite biosynthetic process"/>
    <property type="evidence" value="ECO:0007669"/>
    <property type="project" value="TreeGrafter"/>
</dbReference>
<dbReference type="RefSeq" id="XP_030988029.1">
    <property type="nucleotide sequence ID" value="XM_031122678.1"/>
</dbReference>
<dbReference type="KEGG" id="pgri:PgNI_02617"/>
<dbReference type="Proteomes" id="UP000515153">
    <property type="component" value="Unplaced"/>
</dbReference>
<keyword evidence="1" id="KW-0596">Phosphopantetheine</keyword>
<reference evidence="5" key="2">
    <citation type="submission" date="2019-10" db="EMBL/GenBank/DDBJ databases">
        <authorList>
            <consortium name="NCBI Genome Project"/>
        </authorList>
    </citation>
    <scope>NUCLEOTIDE SEQUENCE</scope>
    <source>
        <strain evidence="5">NI907</strain>
    </source>
</reference>
<proteinExistence type="predicted"/>
<dbReference type="SMART" id="SM00825">
    <property type="entry name" value="PKS_KS"/>
    <property type="match status" value="1"/>
</dbReference>
<dbReference type="CDD" id="cd00833">
    <property type="entry name" value="PKS"/>
    <property type="match status" value="1"/>
</dbReference>
<evidence type="ECO:0000313" key="5">
    <source>
        <dbReference type="RefSeq" id="XP_030988029.1"/>
    </source>
</evidence>
<protein>
    <recommendedName>
        <fullName evidence="3">Ketosynthase family 3 (KS3) domain-containing protein</fullName>
    </recommendedName>
</protein>
<dbReference type="InterPro" id="IPR020841">
    <property type="entry name" value="PKS_Beta-ketoAc_synthase_dom"/>
</dbReference>